<protein>
    <submittedName>
        <fullName evidence="4">TetR/AcrR family transcriptional regulator</fullName>
    </submittedName>
</protein>
<name>A0A850GXI8_9SPHN</name>
<dbReference type="AlphaFoldDB" id="A0A850GXI8"/>
<dbReference type="SUPFAM" id="SSF46689">
    <property type="entry name" value="Homeodomain-like"/>
    <property type="match status" value="1"/>
</dbReference>
<gene>
    <name evidence="4" type="ORF">HUV48_04525</name>
</gene>
<dbReference type="RefSeq" id="WP_176266534.1">
    <property type="nucleotide sequence ID" value="NZ_JABWGV010000001.1"/>
</dbReference>
<evidence type="ECO:0000259" key="3">
    <source>
        <dbReference type="PROSITE" id="PS50977"/>
    </source>
</evidence>
<dbReference type="EMBL" id="JABWGV010000001">
    <property type="protein sequence ID" value="NVD44281.1"/>
    <property type="molecule type" value="Genomic_DNA"/>
</dbReference>
<dbReference type="InterPro" id="IPR009057">
    <property type="entry name" value="Homeodomain-like_sf"/>
</dbReference>
<dbReference type="GO" id="GO:0003677">
    <property type="term" value="F:DNA binding"/>
    <property type="evidence" value="ECO:0007669"/>
    <property type="project" value="UniProtKB-UniRule"/>
</dbReference>
<keyword evidence="1 2" id="KW-0238">DNA-binding</keyword>
<dbReference type="Pfam" id="PF00440">
    <property type="entry name" value="TetR_N"/>
    <property type="match status" value="1"/>
</dbReference>
<proteinExistence type="predicted"/>
<keyword evidence="5" id="KW-1185">Reference proteome</keyword>
<dbReference type="Proteomes" id="UP000561438">
    <property type="component" value="Unassembled WGS sequence"/>
</dbReference>
<sequence>MEADVQDSERAEQVLEAAEALALERRSLAVSFNDIADALGVSRSLLYVYFDSAPAIFDALFVKHASVLERRLAELIASPAGYRDHAVALNETYLDYCVDAGSILPLLLRETQNDSPLGTAGRAYFRKLLRILTRHTSQGLQIGTRESFVFLELIAAIPESLARLVREKQIDEDTAKRTCKRLTDAAIGSFAPVPAD</sequence>
<comment type="caution">
    <text evidence="4">The sequence shown here is derived from an EMBL/GenBank/DDBJ whole genome shotgun (WGS) entry which is preliminary data.</text>
</comment>
<feature type="DNA-binding region" description="H-T-H motif" evidence="2">
    <location>
        <begin position="31"/>
        <end position="50"/>
    </location>
</feature>
<dbReference type="Gene3D" id="1.10.357.10">
    <property type="entry name" value="Tetracycline Repressor, domain 2"/>
    <property type="match status" value="1"/>
</dbReference>
<organism evidence="4 5">
    <name type="scientific">Qipengyuania atrilutea</name>
    <dbReference type="NCBI Taxonomy" id="2744473"/>
    <lineage>
        <taxon>Bacteria</taxon>
        <taxon>Pseudomonadati</taxon>
        <taxon>Pseudomonadota</taxon>
        <taxon>Alphaproteobacteria</taxon>
        <taxon>Sphingomonadales</taxon>
        <taxon>Erythrobacteraceae</taxon>
        <taxon>Qipengyuania</taxon>
    </lineage>
</organism>
<accession>A0A850GXI8</accession>
<dbReference type="InterPro" id="IPR001647">
    <property type="entry name" value="HTH_TetR"/>
</dbReference>
<feature type="domain" description="HTH tetR-type" evidence="3">
    <location>
        <begin position="8"/>
        <end position="68"/>
    </location>
</feature>
<dbReference type="PROSITE" id="PS50977">
    <property type="entry name" value="HTH_TETR_2"/>
    <property type="match status" value="1"/>
</dbReference>
<evidence type="ECO:0000313" key="4">
    <source>
        <dbReference type="EMBL" id="NVD44281.1"/>
    </source>
</evidence>
<evidence type="ECO:0000256" key="1">
    <source>
        <dbReference type="ARBA" id="ARBA00023125"/>
    </source>
</evidence>
<evidence type="ECO:0000313" key="5">
    <source>
        <dbReference type="Proteomes" id="UP000561438"/>
    </source>
</evidence>
<evidence type="ECO:0000256" key="2">
    <source>
        <dbReference type="PROSITE-ProRule" id="PRU00335"/>
    </source>
</evidence>
<reference evidence="4 5" key="1">
    <citation type="submission" date="2020-06" db="EMBL/GenBank/DDBJ databases">
        <title>Altererythrobacter sp. HHU K3-1.</title>
        <authorList>
            <person name="Zhang D."/>
            <person name="Xue H."/>
        </authorList>
    </citation>
    <scope>NUCLEOTIDE SEQUENCE [LARGE SCALE GENOMIC DNA]</scope>
    <source>
        <strain evidence="4 5">HHU K3-1</strain>
    </source>
</reference>